<evidence type="ECO:0000313" key="2">
    <source>
        <dbReference type="EMBL" id="VBB80269.1"/>
    </source>
</evidence>
<accession>A0ABY6SAK5</accession>
<gene>
    <name evidence="2" type="ORF">PODCO_406190</name>
</gene>
<protein>
    <submittedName>
        <fullName evidence="2">Uncharacterized protein</fullName>
    </submittedName>
</protein>
<dbReference type="EMBL" id="LR026967">
    <property type="protein sequence ID" value="VBB80269.1"/>
    <property type="molecule type" value="Genomic_DNA"/>
</dbReference>
<feature type="region of interest" description="Disordered" evidence="1">
    <location>
        <begin position="215"/>
        <end position="253"/>
    </location>
</feature>
<proteinExistence type="predicted"/>
<name>A0ABY6SAK5_PODCO</name>
<feature type="region of interest" description="Disordered" evidence="1">
    <location>
        <begin position="138"/>
        <end position="158"/>
    </location>
</feature>
<evidence type="ECO:0000256" key="1">
    <source>
        <dbReference type="SAM" id="MobiDB-lite"/>
    </source>
</evidence>
<dbReference type="Proteomes" id="UP000280685">
    <property type="component" value="Chromosome 4"/>
</dbReference>
<organism evidence="2 3">
    <name type="scientific">Podospora comata</name>
    <dbReference type="NCBI Taxonomy" id="48703"/>
    <lineage>
        <taxon>Eukaryota</taxon>
        <taxon>Fungi</taxon>
        <taxon>Dikarya</taxon>
        <taxon>Ascomycota</taxon>
        <taxon>Pezizomycotina</taxon>
        <taxon>Sordariomycetes</taxon>
        <taxon>Sordariomycetidae</taxon>
        <taxon>Sordariales</taxon>
        <taxon>Podosporaceae</taxon>
        <taxon>Podospora</taxon>
    </lineage>
</organism>
<feature type="compositionally biased region" description="Gly residues" evidence="1">
    <location>
        <begin position="138"/>
        <end position="151"/>
    </location>
</feature>
<evidence type="ECO:0000313" key="3">
    <source>
        <dbReference type="Proteomes" id="UP000280685"/>
    </source>
</evidence>
<sequence>MLVGQTTVRALLSGIAMNHLEMVPETSPNPGGLRFLRLTRQTGTCRSGEKWCLDGCIPLSGVCCISRGTYCDAGYYCMAVSGCCREGRTCSGVGGTCDPGEVMCNRGCMPSSGVCCPGGGYCDANYECTTTNTCRRAGSGGGGSSGGGSSGGSTTTCGAGRKRCDTGYCIPEDGTCCNRGTGRYCEDGYYCLTGSGCCRDGRTCRPNTSLTEDPITFTTPTTTSTPRALPTPDGDDDVDSGAPEPTASFGGIDDLIDATTSTTTSPTATGTLLIPPAITNALPGGGNGNDNVNGNGGTGAGIRSVEVSLAGCVMGLMVGVFGVLL</sequence>
<reference evidence="2" key="1">
    <citation type="submission" date="2018-02" db="EMBL/GenBank/DDBJ databases">
        <authorList>
            <person name="Silar P."/>
        </authorList>
    </citation>
    <scope>NUCLEOTIDE SEQUENCE [LARGE SCALE GENOMIC DNA]</scope>
    <source>
        <strain evidence="2">T</strain>
    </source>
</reference>
<feature type="compositionally biased region" description="Low complexity" evidence="1">
    <location>
        <begin position="215"/>
        <end position="232"/>
    </location>
</feature>
<keyword evidence="3" id="KW-1185">Reference proteome</keyword>